<dbReference type="EMBL" id="CP008889">
    <property type="protein sequence ID" value="AIF41489.1"/>
    <property type="molecule type" value="Genomic_DNA"/>
</dbReference>
<dbReference type="GO" id="GO:0055052">
    <property type="term" value="C:ATP-binding cassette (ABC) transporter complex, substrate-binding subunit-containing"/>
    <property type="evidence" value="ECO:0007669"/>
    <property type="project" value="TreeGrafter"/>
</dbReference>
<gene>
    <name evidence="7" type="ORF">HX89_11720</name>
</gene>
<sequence length="445" mass="45895">MTKRSVAVAFAGVLALSVSACGGGSSSSDSSKSDTSAASSKSGDAKASGSAAAGSDVNAKDPKRDANADLVIWADGTAAPVVSKLAKQFADENDVKVSVQVSTDVRGNYGTAFKAGQAPDVIVGAHDWMGELVSNGSVAPVQIPANVASGFNKEAIAATKYNNQSYGVPYAVENMALVRNTDMVKDAPKTIDELVSTGQKVVDEKKATNVLSLEMGKQGDAYHGIPFLTGFGGGIFGTKANGDYDASKLLVNSPESLKGANLIAELGKKKVLSTNVDKTNGDALFADKKAPYIITGPWSLPTFDKAGIKYEVSSLPTVSGGGKMTPFLGVQMFYVSSKAKNATVAQTFTTSFLTTEAAQKALFEVGKRPPALTAAYDEVVKSNPDVAKWAEAGKGAKLMPNIPAMNAVWGPMGQAMADVISGKAAPDARFNAAQKEIEAAIKAGS</sequence>
<evidence type="ECO:0000256" key="1">
    <source>
        <dbReference type="ARBA" id="ARBA00008520"/>
    </source>
</evidence>
<dbReference type="KEGG" id="dni:HX89_11720"/>
<dbReference type="CDD" id="cd13586">
    <property type="entry name" value="PBP2_Maltose_binding_like"/>
    <property type="match status" value="1"/>
</dbReference>
<dbReference type="GO" id="GO:0015144">
    <property type="term" value="F:carbohydrate transmembrane transporter activity"/>
    <property type="evidence" value="ECO:0007669"/>
    <property type="project" value="InterPro"/>
</dbReference>
<dbReference type="OrthoDB" id="9766758at2"/>
<keyword evidence="3" id="KW-0762">Sugar transport</keyword>
<dbReference type="InterPro" id="IPR006059">
    <property type="entry name" value="SBP"/>
</dbReference>
<dbReference type="InterPro" id="IPR006060">
    <property type="entry name" value="Maltose/Cyclodextrin-bd"/>
</dbReference>
<dbReference type="GO" id="GO:0042956">
    <property type="term" value="P:maltodextrin transmembrane transport"/>
    <property type="evidence" value="ECO:0007669"/>
    <property type="project" value="TreeGrafter"/>
</dbReference>
<reference evidence="7 8" key="1">
    <citation type="submission" date="2014-07" db="EMBL/GenBank/DDBJ databases">
        <title>Genome Sequencing of Dermacoccus nishinomiyaensis.</title>
        <authorList>
            <person name="Hong K.W."/>
            <person name="Chan K.G."/>
        </authorList>
    </citation>
    <scope>NUCLEOTIDE SEQUENCE [LARGE SCALE GENOMIC DNA]</scope>
    <source>
        <strain evidence="7 8">M25</strain>
    </source>
</reference>
<comment type="similarity">
    <text evidence="1">Belongs to the bacterial solute-binding protein 1 family.</text>
</comment>
<feature type="region of interest" description="Disordered" evidence="5">
    <location>
        <begin position="20"/>
        <end position="61"/>
    </location>
</feature>
<feature type="signal peptide" evidence="6">
    <location>
        <begin position="1"/>
        <end position="20"/>
    </location>
</feature>
<dbReference type="PANTHER" id="PTHR30061:SF50">
    <property type="entry name" value="MALTOSE_MALTODEXTRIN-BINDING PERIPLASMIC PROTEIN"/>
    <property type="match status" value="1"/>
</dbReference>
<evidence type="ECO:0000256" key="3">
    <source>
        <dbReference type="ARBA" id="ARBA00022597"/>
    </source>
</evidence>
<evidence type="ECO:0000256" key="5">
    <source>
        <dbReference type="SAM" id="MobiDB-lite"/>
    </source>
</evidence>
<dbReference type="Proteomes" id="UP000027986">
    <property type="component" value="Chromosome"/>
</dbReference>
<evidence type="ECO:0000313" key="7">
    <source>
        <dbReference type="EMBL" id="AIF41489.1"/>
    </source>
</evidence>
<dbReference type="GO" id="GO:1901982">
    <property type="term" value="F:maltose binding"/>
    <property type="evidence" value="ECO:0007669"/>
    <property type="project" value="TreeGrafter"/>
</dbReference>
<feature type="compositionally biased region" description="Low complexity" evidence="5">
    <location>
        <begin position="26"/>
        <end position="56"/>
    </location>
</feature>
<evidence type="ECO:0000313" key="8">
    <source>
        <dbReference type="Proteomes" id="UP000027986"/>
    </source>
</evidence>
<dbReference type="PRINTS" id="PR00181">
    <property type="entry name" value="MALTOSEBP"/>
</dbReference>
<dbReference type="GO" id="GO:0015768">
    <property type="term" value="P:maltose transport"/>
    <property type="evidence" value="ECO:0007669"/>
    <property type="project" value="TreeGrafter"/>
</dbReference>
<accession>A0A075JHU2</accession>
<dbReference type="SUPFAM" id="SSF53850">
    <property type="entry name" value="Periplasmic binding protein-like II"/>
    <property type="match status" value="1"/>
</dbReference>
<organism evidence="7 8">
    <name type="scientific">Dermacoccus nishinomiyaensis</name>
    <dbReference type="NCBI Taxonomy" id="1274"/>
    <lineage>
        <taxon>Bacteria</taxon>
        <taxon>Bacillati</taxon>
        <taxon>Actinomycetota</taxon>
        <taxon>Actinomycetes</taxon>
        <taxon>Micrococcales</taxon>
        <taxon>Dermacoccaceae</taxon>
        <taxon>Dermacoccus</taxon>
    </lineage>
</organism>
<dbReference type="HOGENOM" id="CLU_031285_17_0_11"/>
<dbReference type="GeneID" id="41841751"/>
<dbReference type="Gene3D" id="3.40.190.10">
    <property type="entry name" value="Periplasmic binding protein-like II"/>
    <property type="match status" value="2"/>
</dbReference>
<keyword evidence="2" id="KW-0813">Transport</keyword>
<proteinExistence type="inferred from homology"/>
<name>A0A075JHU2_9MICO</name>
<keyword evidence="8" id="KW-1185">Reference proteome</keyword>
<dbReference type="AlphaFoldDB" id="A0A075JHU2"/>
<dbReference type="Pfam" id="PF13416">
    <property type="entry name" value="SBP_bac_8"/>
    <property type="match status" value="1"/>
</dbReference>
<dbReference type="RefSeq" id="WP_038569309.1">
    <property type="nucleotide sequence ID" value="NZ_CP008889.1"/>
</dbReference>
<evidence type="ECO:0000256" key="2">
    <source>
        <dbReference type="ARBA" id="ARBA00022448"/>
    </source>
</evidence>
<evidence type="ECO:0000256" key="4">
    <source>
        <dbReference type="ARBA" id="ARBA00022729"/>
    </source>
</evidence>
<evidence type="ECO:0000256" key="6">
    <source>
        <dbReference type="SAM" id="SignalP"/>
    </source>
</evidence>
<feature type="chain" id="PRO_5039360790" evidence="6">
    <location>
        <begin position="21"/>
        <end position="445"/>
    </location>
</feature>
<dbReference type="eggNOG" id="COG2182">
    <property type="taxonomic scope" value="Bacteria"/>
</dbReference>
<dbReference type="PANTHER" id="PTHR30061">
    <property type="entry name" value="MALTOSE-BINDING PERIPLASMIC PROTEIN"/>
    <property type="match status" value="1"/>
</dbReference>
<keyword evidence="4 6" id="KW-0732">Signal</keyword>
<protein>
    <submittedName>
        <fullName evidence="7">ABC transporter substrate-binding protein</fullName>
    </submittedName>
</protein>
<dbReference type="PROSITE" id="PS51257">
    <property type="entry name" value="PROKAR_LIPOPROTEIN"/>
    <property type="match status" value="1"/>
</dbReference>